<protein>
    <submittedName>
        <fullName evidence="1">Uncharacterized protein</fullName>
    </submittedName>
</protein>
<dbReference type="Proteomes" id="UP001148629">
    <property type="component" value="Unassembled WGS sequence"/>
</dbReference>
<reference evidence="1" key="1">
    <citation type="submission" date="2022-08" db="EMBL/GenBank/DDBJ databases">
        <title>Genome Sequence of Fusarium decemcellulare.</title>
        <authorList>
            <person name="Buettner E."/>
        </authorList>
    </citation>
    <scope>NUCLEOTIDE SEQUENCE</scope>
    <source>
        <strain evidence="1">Babe19</strain>
    </source>
</reference>
<name>A0ACC1RPE3_9HYPO</name>
<dbReference type="EMBL" id="JANRMS010002318">
    <property type="protein sequence ID" value="KAJ3523082.1"/>
    <property type="molecule type" value="Genomic_DNA"/>
</dbReference>
<accession>A0ACC1RPE3</accession>
<gene>
    <name evidence="1" type="ORF">NM208_g12588</name>
</gene>
<organism evidence="1 2">
    <name type="scientific">Fusarium decemcellulare</name>
    <dbReference type="NCBI Taxonomy" id="57161"/>
    <lineage>
        <taxon>Eukaryota</taxon>
        <taxon>Fungi</taxon>
        <taxon>Dikarya</taxon>
        <taxon>Ascomycota</taxon>
        <taxon>Pezizomycotina</taxon>
        <taxon>Sordariomycetes</taxon>
        <taxon>Hypocreomycetidae</taxon>
        <taxon>Hypocreales</taxon>
        <taxon>Nectriaceae</taxon>
        <taxon>Fusarium</taxon>
        <taxon>Fusarium decemcellulare species complex</taxon>
    </lineage>
</organism>
<keyword evidence="2" id="KW-1185">Reference proteome</keyword>
<evidence type="ECO:0000313" key="2">
    <source>
        <dbReference type="Proteomes" id="UP001148629"/>
    </source>
</evidence>
<proteinExistence type="predicted"/>
<comment type="caution">
    <text evidence="1">The sequence shown here is derived from an EMBL/GenBank/DDBJ whole genome shotgun (WGS) entry which is preliminary data.</text>
</comment>
<evidence type="ECO:0000313" key="1">
    <source>
        <dbReference type="EMBL" id="KAJ3523082.1"/>
    </source>
</evidence>
<sequence>MTGFHDIARTGSLRVSRCLIIRHCCSCTKLDVSTWEHPESDAECEEVGVFTWQPMRGSHHFWEPSAQAVAIQLPLKGDWCQIERGRPTVVALGCSYPLTQVKTLSSIGLQELGELCWPPSLAETQEEGLKWLPEVKVELESGGCGGAASKWGTRVVNSGPTATSVLNRHAHGGGSHLQQVKSGEGWDGATRLINRTQPREQHTRRGRPIPPPSSKAQFRSASRQAPLLLLLPPIIAIHITVKETEASARQEEKNDKKAFASHLRFFSILSDFCSLAPAKVANLDFEARVPVPFSIFPSTYRESESQTQTVTETHEEVEIKPQQPQAGREGQYSSVSATAEQVPPRGEQRYSEEEVRITREEERYRRPGVQKFEQEQFTIREEHRRYVRFQLLCLRVFVAGNFLFYFLNSRIHNSPRGLRSLAVKPGHARRPLCR</sequence>